<keyword evidence="8" id="KW-1185">Reference proteome</keyword>
<evidence type="ECO:0000259" key="6">
    <source>
        <dbReference type="Pfam" id="PF01343"/>
    </source>
</evidence>
<dbReference type="Proteomes" id="UP000815325">
    <property type="component" value="Unassembled WGS sequence"/>
</dbReference>
<evidence type="ECO:0000313" key="7">
    <source>
        <dbReference type="EMBL" id="KAF5837148.1"/>
    </source>
</evidence>
<dbReference type="CDD" id="cd07023">
    <property type="entry name" value="S49_Sppa_N_C"/>
    <property type="match status" value="1"/>
</dbReference>
<proteinExistence type="inferred from homology"/>
<protein>
    <submittedName>
        <fullName evidence="7">Protease IV with duplicated peptidase family U7 domain-containing protein</fullName>
    </submittedName>
</protein>
<keyword evidence="2 7" id="KW-0645">Protease</keyword>
<evidence type="ECO:0000256" key="2">
    <source>
        <dbReference type="ARBA" id="ARBA00022670"/>
    </source>
</evidence>
<feature type="compositionally biased region" description="Polar residues" evidence="5">
    <location>
        <begin position="41"/>
        <end position="55"/>
    </location>
</feature>
<dbReference type="PANTHER" id="PTHR33209:SF1">
    <property type="entry name" value="PEPTIDASE S49 DOMAIN-CONTAINING PROTEIN"/>
    <property type="match status" value="1"/>
</dbReference>
<dbReference type="PANTHER" id="PTHR33209">
    <property type="entry name" value="PROTEASE 4"/>
    <property type="match status" value="1"/>
</dbReference>
<comment type="caution">
    <text evidence="7">The sequence shown here is derived from an EMBL/GenBank/DDBJ whole genome shotgun (WGS) entry which is preliminary data.</text>
</comment>
<feature type="region of interest" description="Disordered" evidence="5">
    <location>
        <begin position="1"/>
        <end position="79"/>
    </location>
</feature>
<dbReference type="GO" id="GO:0008233">
    <property type="term" value="F:peptidase activity"/>
    <property type="evidence" value="ECO:0007669"/>
    <property type="project" value="UniProtKB-KW"/>
</dbReference>
<evidence type="ECO:0000256" key="3">
    <source>
        <dbReference type="ARBA" id="ARBA00022801"/>
    </source>
</evidence>
<feature type="domain" description="Peptidase S49" evidence="6">
    <location>
        <begin position="432"/>
        <end position="549"/>
    </location>
</feature>
<evidence type="ECO:0000313" key="8">
    <source>
        <dbReference type="Proteomes" id="UP000815325"/>
    </source>
</evidence>
<dbReference type="InterPro" id="IPR047217">
    <property type="entry name" value="S49_SppA_67K_type_N"/>
</dbReference>
<organism evidence="7 8">
    <name type="scientific">Dunaliella salina</name>
    <name type="common">Green alga</name>
    <name type="synonym">Protococcus salinus</name>
    <dbReference type="NCBI Taxonomy" id="3046"/>
    <lineage>
        <taxon>Eukaryota</taxon>
        <taxon>Viridiplantae</taxon>
        <taxon>Chlorophyta</taxon>
        <taxon>core chlorophytes</taxon>
        <taxon>Chlorophyceae</taxon>
        <taxon>CS clade</taxon>
        <taxon>Chlamydomonadales</taxon>
        <taxon>Dunaliellaceae</taxon>
        <taxon>Dunaliella</taxon>
    </lineage>
</organism>
<dbReference type="GO" id="GO:0006508">
    <property type="term" value="P:proteolysis"/>
    <property type="evidence" value="ECO:0007669"/>
    <property type="project" value="UniProtKB-KW"/>
</dbReference>
<evidence type="ECO:0000256" key="1">
    <source>
        <dbReference type="ARBA" id="ARBA00008683"/>
    </source>
</evidence>
<keyword evidence="3" id="KW-0378">Hydrolase</keyword>
<sequence>MLNSKVLHSTAKPTAHESFRAPGFPARIHNRRAPLSHLRQRSASNDDGQVTTQPAPQGAEQPSDEAHAQQPSVSTEGLSMEIPFEEPGSMEKFWTRARLALALPWRRFKKGSVLTIKLEGELPDAARSWLDRGPGSSVPQLCQALQKAALDPRISGVAIEFGPLAAGYGKLMEVRRYLMHFRQSGKYSIAFMKQGGEKEYYLASACGEVYAPPTASISLRGFAVGGTFLRGVLDKVGVEPQVQRYGKYKSAGDQLLRSEMSDAQEEQLQALLDDVYQNFVSTVAQARGKTEEDVKNLLDAGIYDAKQLEEGGWLDGLKYEDEILEDLKKRTSPNSGQDPKPEKPLRKVGLKKYGKVSPKAFGLNRGKKRVVVLRTAGAIVGRASGSAITPDALVPQLRALAQRKDVVGVVLRVDSPGGDALASDLMWREIKKLSEKKPVIASMADVAASGGYYLAMGCQKIIAEPMTITGSIGVVTGKFNLAELYQKIGYGKKLISKGRYAELLADNRPFTEDENNLFTEAAAHAYASFRDKAAASRNMAIEAMQEVAQVSSPFAVNGRRAVW</sequence>
<dbReference type="Gene3D" id="6.20.330.10">
    <property type="match status" value="1"/>
</dbReference>
<dbReference type="Pfam" id="PF01343">
    <property type="entry name" value="Peptidase_S49"/>
    <property type="match status" value="2"/>
</dbReference>
<dbReference type="EMBL" id="MU069626">
    <property type="protein sequence ID" value="KAF5837148.1"/>
    <property type="molecule type" value="Genomic_DNA"/>
</dbReference>
<comment type="similarity">
    <text evidence="1">Belongs to the peptidase S49 family.</text>
</comment>
<gene>
    <name evidence="7" type="ORF">DUNSADRAFT_4768</name>
</gene>
<keyword evidence="4" id="KW-0720">Serine protease</keyword>
<feature type="domain" description="Peptidase S49" evidence="6">
    <location>
        <begin position="181"/>
        <end position="329"/>
    </location>
</feature>
<dbReference type="InterPro" id="IPR029045">
    <property type="entry name" value="ClpP/crotonase-like_dom_sf"/>
</dbReference>
<evidence type="ECO:0000256" key="5">
    <source>
        <dbReference type="SAM" id="MobiDB-lite"/>
    </source>
</evidence>
<accession>A0ABQ7GRB7</accession>
<dbReference type="SUPFAM" id="SSF52096">
    <property type="entry name" value="ClpP/crotonase"/>
    <property type="match status" value="2"/>
</dbReference>
<dbReference type="CDD" id="cd07018">
    <property type="entry name" value="S49_SppA_67K_type"/>
    <property type="match status" value="1"/>
</dbReference>
<dbReference type="Gene3D" id="3.90.226.10">
    <property type="entry name" value="2-enoyl-CoA Hydratase, Chain A, domain 1"/>
    <property type="match status" value="2"/>
</dbReference>
<name>A0ABQ7GRB7_DUNSA</name>
<feature type="compositionally biased region" description="Basic residues" evidence="5">
    <location>
        <begin position="28"/>
        <end position="40"/>
    </location>
</feature>
<reference evidence="7" key="1">
    <citation type="submission" date="2017-08" db="EMBL/GenBank/DDBJ databases">
        <authorList>
            <person name="Polle J.E."/>
            <person name="Barry K."/>
            <person name="Cushman J."/>
            <person name="Schmutz J."/>
            <person name="Tran D."/>
            <person name="Hathwaick L.T."/>
            <person name="Yim W.C."/>
            <person name="Jenkins J."/>
            <person name="Mckie-Krisberg Z.M."/>
            <person name="Prochnik S."/>
            <person name="Lindquist E."/>
            <person name="Dockter R.B."/>
            <person name="Adam C."/>
            <person name="Molina H."/>
            <person name="Bunkerborg J."/>
            <person name="Jin E."/>
            <person name="Buchheim M."/>
            <person name="Magnuson J."/>
        </authorList>
    </citation>
    <scope>NUCLEOTIDE SEQUENCE</scope>
    <source>
        <strain evidence="7">CCAP 19/18</strain>
    </source>
</reference>
<evidence type="ECO:0000256" key="4">
    <source>
        <dbReference type="ARBA" id="ARBA00022825"/>
    </source>
</evidence>
<dbReference type="InterPro" id="IPR047272">
    <property type="entry name" value="S49_SppA_C"/>
</dbReference>
<feature type="region of interest" description="Disordered" evidence="5">
    <location>
        <begin position="328"/>
        <end position="348"/>
    </location>
</feature>
<dbReference type="InterPro" id="IPR002142">
    <property type="entry name" value="Peptidase_S49"/>
</dbReference>